<sequence length="238" mass="27089">MKPQLVYTRTAHTRRTPLPHSFRYRGYSWLVDLDELPRLPRWLAPLARFEPADHLGDRRASLRDNIDSYLAEHGIDLRGGRILMFANARVLGWAFDPLSVFWCRDDSGRLVCVVAEVHNTYGERYRYLLRPDASGRAEVAKRFYVSPFNEVAGRYRIRVPEPGDRLFVSVVLDADGPRFAATVTGRCRPADTRSVLRAALTVPIAPLRVSALIRWQGIRLWAGGLAVVPRPPSQETDR</sequence>
<reference evidence="1 2" key="1">
    <citation type="submission" date="2018-10" db="EMBL/GenBank/DDBJ databases">
        <title>Isolation from cow dung.</title>
        <authorList>
            <person name="Ling L."/>
        </authorList>
    </citation>
    <scope>NUCLEOTIDE SEQUENCE [LARGE SCALE GENOMIC DNA]</scope>
    <source>
        <strain evidence="1 2">NEAU-LL90</strain>
    </source>
</reference>
<evidence type="ECO:0000313" key="2">
    <source>
        <dbReference type="Proteomes" id="UP000279275"/>
    </source>
</evidence>
<dbReference type="Proteomes" id="UP000279275">
    <property type="component" value="Unassembled WGS sequence"/>
</dbReference>
<dbReference type="OrthoDB" id="9778801at2"/>
<name>A0A3M2KRZ6_9NOCA</name>
<dbReference type="PANTHER" id="PTHR33973">
    <property type="entry name" value="OS07G0153300 PROTEIN"/>
    <property type="match status" value="1"/>
</dbReference>
<dbReference type="RefSeq" id="WP_122192075.1">
    <property type="nucleotide sequence ID" value="NZ_RFFH01000031.1"/>
</dbReference>
<comment type="caution">
    <text evidence="1">The sequence shown here is derived from an EMBL/GenBank/DDBJ whole genome shotgun (WGS) entry which is preliminary data.</text>
</comment>
<dbReference type="AlphaFoldDB" id="A0A3M2KRZ6"/>
<dbReference type="EMBL" id="RFFH01000031">
    <property type="protein sequence ID" value="RMI27774.1"/>
    <property type="molecule type" value="Genomic_DNA"/>
</dbReference>
<dbReference type="InterPro" id="IPR010775">
    <property type="entry name" value="DUF1365"/>
</dbReference>
<evidence type="ECO:0000313" key="1">
    <source>
        <dbReference type="EMBL" id="RMI27774.1"/>
    </source>
</evidence>
<keyword evidence="2" id="KW-1185">Reference proteome</keyword>
<accession>A0A3M2KRZ6</accession>
<protein>
    <submittedName>
        <fullName evidence="1">DUF1365 domain-containing protein</fullName>
    </submittedName>
</protein>
<dbReference type="PANTHER" id="PTHR33973:SF4">
    <property type="entry name" value="OS07G0153300 PROTEIN"/>
    <property type="match status" value="1"/>
</dbReference>
<dbReference type="Pfam" id="PF07103">
    <property type="entry name" value="DUF1365"/>
    <property type="match status" value="1"/>
</dbReference>
<proteinExistence type="predicted"/>
<organism evidence="1 2">
    <name type="scientific">Nocardia stercoris</name>
    <dbReference type="NCBI Taxonomy" id="2483361"/>
    <lineage>
        <taxon>Bacteria</taxon>
        <taxon>Bacillati</taxon>
        <taxon>Actinomycetota</taxon>
        <taxon>Actinomycetes</taxon>
        <taxon>Mycobacteriales</taxon>
        <taxon>Nocardiaceae</taxon>
        <taxon>Nocardia</taxon>
    </lineage>
</organism>
<gene>
    <name evidence="1" type="ORF">EBN03_32875</name>
</gene>